<evidence type="ECO:0000313" key="1">
    <source>
        <dbReference type="EMBL" id="MFD1050100.1"/>
    </source>
</evidence>
<gene>
    <name evidence="1" type="ORF">ACFQ1S_33550</name>
</gene>
<sequence>MIDTDSVTGRALMADGKTYRTSQVTKQFNDRGLTTQVEDLGDTAVTGDETCTKTFYFPETFNREGIRDRTKESMMYAGTCSAEHTATNNITDVRVSYDGQPFGTPPTRGNMTETDTLDSWDAKGQVFVPTSRNDYDKYGRETASTDVFDKVTTTKYTPESGGPVTATTTTNTYGWTSTLEIDPNWGYPKGSVDPNGVRIDTTYDALGRKTAVWADGRSKPNGDTASATFTYTDYDPVKALPTSVESKAVQDD</sequence>
<reference evidence="2" key="1">
    <citation type="journal article" date="2019" name="Int. J. Syst. Evol. Microbiol.">
        <title>The Global Catalogue of Microorganisms (GCM) 10K type strain sequencing project: providing services to taxonomists for standard genome sequencing and annotation.</title>
        <authorList>
            <consortium name="The Broad Institute Genomics Platform"/>
            <consortium name="The Broad Institute Genome Sequencing Center for Infectious Disease"/>
            <person name="Wu L."/>
            <person name="Ma J."/>
        </authorList>
    </citation>
    <scope>NUCLEOTIDE SEQUENCE [LARGE SCALE GENOMIC DNA]</scope>
    <source>
        <strain evidence="2">JCM 31486</strain>
    </source>
</reference>
<comment type="caution">
    <text evidence="1">The sequence shown here is derived from an EMBL/GenBank/DDBJ whole genome shotgun (WGS) entry which is preliminary data.</text>
</comment>
<dbReference type="Proteomes" id="UP001597045">
    <property type="component" value="Unassembled WGS sequence"/>
</dbReference>
<accession>A0ABW3MHP9</accession>
<proteinExistence type="predicted"/>
<protein>
    <recommendedName>
        <fullName evidence="3">YD repeat-containing protein</fullName>
    </recommendedName>
</protein>
<evidence type="ECO:0008006" key="3">
    <source>
        <dbReference type="Google" id="ProtNLM"/>
    </source>
</evidence>
<keyword evidence="2" id="KW-1185">Reference proteome</keyword>
<feature type="non-terminal residue" evidence="1">
    <location>
        <position position="252"/>
    </location>
</feature>
<organism evidence="1 2">
    <name type="scientific">Kibdelosporangium lantanae</name>
    <dbReference type="NCBI Taxonomy" id="1497396"/>
    <lineage>
        <taxon>Bacteria</taxon>
        <taxon>Bacillati</taxon>
        <taxon>Actinomycetota</taxon>
        <taxon>Actinomycetes</taxon>
        <taxon>Pseudonocardiales</taxon>
        <taxon>Pseudonocardiaceae</taxon>
        <taxon>Kibdelosporangium</taxon>
    </lineage>
</organism>
<dbReference type="EMBL" id="JBHTIS010002607">
    <property type="protein sequence ID" value="MFD1050100.1"/>
    <property type="molecule type" value="Genomic_DNA"/>
</dbReference>
<name>A0ABW3MHP9_9PSEU</name>
<evidence type="ECO:0000313" key="2">
    <source>
        <dbReference type="Proteomes" id="UP001597045"/>
    </source>
</evidence>